<dbReference type="RefSeq" id="WP_215607520.1">
    <property type="nucleotide sequence ID" value="NZ_JADOES010000004.1"/>
</dbReference>
<keyword evidence="2" id="KW-1185">Reference proteome</keyword>
<gene>
    <name evidence="1" type="ORF">IXB50_03335</name>
</gene>
<name>A0A947DCF3_9CYAN</name>
<dbReference type="EMBL" id="JADOES010000004">
    <property type="protein sequence ID" value="MBT9314452.1"/>
    <property type="molecule type" value="Genomic_DNA"/>
</dbReference>
<protein>
    <submittedName>
        <fullName evidence="1">Uncharacterized protein</fullName>
    </submittedName>
</protein>
<evidence type="ECO:0000313" key="1">
    <source>
        <dbReference type="EMBL" id="MBT9314452.1"/>
    </source>
</evidence>
<proteinExistence type="predicted"/>
<accession>A0A947DCF3</accession>
<comment type="caution">
    <text evidence="1">The sequence shown here is derived from an EMBL/GenBank/DDBJ whole genome shotgun (WGS) entry which is preliminary data.</text>
</comment>
<dbReference type="AlphaFoldDB" id="A0A947DCF3"/>
<sequence length="118" mass="12653">MKITDLDYVRDIDTVSNGPKGSGVTFTETYAITQVDNDFAFAEAGAFAFGENTFADTNTAVYAKKSKSKTKFLTKTTFEGAAYAEATAIATDSDGSSIKTSKSYSKKSHKGYYISAGF</sequence>
<organism evidence="1 2">
    <name type="scientific">Leptothoe spongobia TAU-MAC 1115</name>
    <dbReference type="NCBI Taxonomy" id="1967444"/>
    <lineage>
        <taxon>Bacteria</taxon>
        <taxon>Bacillati</taxon>
        <taxon>Cyanobacteriota</taxon>
        <taxon>Cyanophyceae</taxon>
        <taxon>Nodosilineales</taxon>
        <taxon>Cymatolegaceae</taxon>
        <taxon>Leptothoe</taxon>
        <taxon>Leptothoe spongobia</taxon>
    </lineage>
</organism>
<evidence type="ECO:0000313" key="2">
    <source>
        <dbReference type="Proteomes" id="UP000717364"/>
    </source>
</evidence>
<dbReference type="Proteomes" id="UP000717364">
    <property type="component" value="Unassembled WGS sequence"/>
</dbReference>
<reference evidence="1" key="2">
    <citation type="journal article" date="2021" name="Mar. Drugs">
        <title>Genome Reduction and Secondary Metabolism of the Marine Sponge-Associated Cyanobacterium Leptothoe.</title>
        <authorList>
            <person name="Konstantinou D."/>
            <person name="Popin R.V."/>
            <person name="Fewer D.P."/>
            <person name="Sivonen K."/>
            <person name="Gkelis S."/>
        </authorList>
    </citation>
    <scope>NUCLEOTIDE SEQUENCE</scope>
    <source>
        <strain evidence="1">TAU-MAC 1115</strain>
    </source>
</reference>
<reference evidence="1" key="1">
    <citation type="submission" date="2020-11" db="EMBL/GenBank/DDBJ databases">
        <authorList>
            <person name="Konstantinou D."/>
            <person name="Gkelis S."/>
            <person name="Popin R."/>
            <person name="Fewer D."/>
            <person name="Sivonen K."/>
        </authorList>
    </citation>
    <scope>NUCLEOTIDE SEQUENCE</scope>
    <source>
        <strain evidence="1">TAU-MAC 1115</strain>
    </source>
</reference>